<comment type="caution">
    <text evidence="4">The sequence shown here is derived from an EMBL/GenBank/DDBJ whole genome shotgun (WGS) entry which is preliminary data.</text>
</comment>
<evidence type="ECO:0000256" key="3">
    <source>
        <dbReference type="PROSITE-ProRule" id="PRU01191"/>
    </source>
</evidence>
<keyword evidence="1" id="KW-0805">Transcription regulation</keyword>
<dbReference type="STRING" id="1590841.A0A2R6R8G2"/>
<protein>
    <submittedName>
        <fullName evidence="4">Nodulation-signaling pathway 2 protein</fullName>
    </submittedName>
</protein>
<feature type="region of interest" description="SAW" evidence="3">
    <location>
        <begin position="421"/>
        <end position="499"/>
    </location>
</feature>
<dbReference type="EMBL" id="NKQK01000008">
    <property type="protein sequence ID" value="PSS23842.1"/>
    <property type="molecule type" value="Genomic_DNA"/>
</dbReference>
<dbReference type="OrthoDB" id="1935022at2759"/>
<dbReference type="Gramene" id="PSS23842">
    <property type="protein sequence ID" value="PSS23842"/>
    <property type="gene ID" value="CEY00_Acc08697"/>
</dbReference>
<sequence length="499" mass="56493">MMQPELLEQLSWPYHNIINSPLDQEFPFSFSNTKDSFSSGISSDQFLFTDVVVEYPMSGDEFQVTDGDYMEGLEPILGGDQLGDVCIWLCKDESEESFPSTNQYTEPKDVWSPSQSTKSSEVLLTLPGGNMDIDSQLSLGHLLKAYGEAMEMAQRELGDVITRRIMEKVSPVGETLERLGFHLFHSVGMTEEEHLIQEPSKNFEAAFKAFYQIFPYGKLAHFTANLAILEAVPENIETIHIVDFDAGEGVQWAPMIESVASLRKALRLTLIKSGEDLLGEATRRLYDHARSCGLKLKVEEVGIEDLVSEIKKMKHRGGRREWLAFNCMVGLPHMRKGRSRSHVREFLRQAKELLANFENNEGIIVIGDGDAGERLRSCSGYGSFFEGYLSHYQALCESMEWTFPVSLAEARIAMESLFVAPFVSSPLWLRKWEKVREDSDLYAEIGLNGLRLTKENLVEAKEMVRDGESLYAVRIGGQNNNEMVLEWRGNPLVRVSTWR</sequence>
<keyword evidence="5" id="KW-1185">Reference proteome</keyword>
<dbReference type="PROSITE" id="PS50985">
    <property type="entry name" value="GRAS"/>
    <property type="match status" value="1"/>
</dbReference>
<dbReference type="AlphaFoldDB" id="A0A2R6R8G2"/>
<comment type="caution">
    <text evidence="3">Lacks conserved residue(s) required for the propagation of feature annotation.</text>
</comment>
<evidence type="ECO:0000313" key="4">
    <source>
        <dbReference type="EMBL" id="PSS23842.1"/>
    </source>
</evidence>
<evidence type="ECO:0000256" key="2">
    <source>
        <dbReference type="ARBA" id="ARBA00023163"/>
    </source>
</evidence>
<evidence type="ECO:0000256" key="1">
    <source>
        <dbReference type="ARBA" id="ARBA00023015"/>
    </source>
</evidence>
<gene>
    <name evidence="4" type="ORF">CEY00_Acc08697</name>
</gene>
<dbReference type="InParanoid" id="A0A2R6R8G2"/>
<comment type="similarity">
    <text evidence="3">Belongs to the GRAS family.</text>
</comment>
<evidence type="ECO:0000313" key="5">
    <source>
        <dbReference type="Proteomes" id="UP000241394"/>
    </source>
</evidence>
<accession>A0A2R6R8G2</accession>
<feature type="short sequence motif" description="VHIID" evidence="3">
    <location>
        <begin position="239"/>
        <end position="243"/>
    </location>
</feature>
<name>A0A2R6R8G2_ACTCC</name>
<reference evidence="4 5" key="1">
    <citation type="submission" date="2017-07" db="EMBL/GenBank/DDBJ databases">
        <title>An improved, manually edited Actinidia chinensis var. chinensis (kiwifruit) genome highlights the challenges associated with draft genomes and gene prediction in plants.</title>
        <authorList>
            <person name="Pilkington S."/>
            <person name="Crowhurst R."/>
            <person name="Hilario E."/>
            <person name="Nardozza S."/>
            <person name="Fraser L."/>
            <person name="Peng Y."/>
            <person name="Gunaseelan K."/>
            <person name="Simpson R."/>
            <person name="Tahir J."/>
            <person name="Deroles S."/>
            <person name="Templeton K."/>
            <person name="Luo Z."/>
            <person name="Davy M."/>
            <person name="Cheng C."/>
            <person name="Mcneilage M."/>
            <person name="Scaglione D."/>
            <person name="Liu Y."/>
            <person name="Zhang Q."/>
            <person name="Datson P."/>
            <person name="De Silva N."/>
            <person name="Gardiner S."/>
            <person name="Bassett H."/>
            <person name="Chagne D."/>
            <person name="Mccallum J."/>
            <person name="Dzierzon H."/>
            <person name="Deng C."/>
            <person name="Wang Y.-Y."/>
            <person name="Barron N."/>
            <person name="Manako K."/>
            <person name="Bowen J."/>
            <person name="Foster T."/>
            <person name="Erridge Z."/>
            <person name="Tiffin H."/>
            <person name="Waite C."/>
            <person name="Davies K."/>
            <person name="Grierson E."/>
            <person name="Laing W."/>
            <person name="Kirk R."/>
            <person name="Chen X."/>
            <person name="Wood M."/>
            <person name="Montefiori M."/>
            <person name="Brummell D."/>
            <person name="Schwinn K."/>
            <person name="Catanach A."/>
            <person name="Fullerton C."/>
            <person name="Li D."/>
            <person name="Meiyalaghan S."/>
            <person name="Nieuwenhuizen N."/>
            <person name="Read N."/>
            <person name="Prakash R."/>
            <person name="Hunter D."/>
            <person name="Zhang H."/>
            <person name="Mckenzie M."/>
            <person name="Knabel M."/>
            <person name="Harris A."/>
            <person name="Allan A."/>
            <person name="Chen A."/>
            <person name="Janssen B."/>
            <person name="Plunkett B."/>
            <person name="Dwamena C."/>
            <person name="Voogd C."/>
            <person name="Leif D."/>
            <person name="Lafferty D."/>
            <person name="Souleyre E."/>
            <person name="Varkonyi-Gasic E."/>
            <person name="Gambi F."/>
            <person name="Hanley J."/>
            <person name="Yao J.-L."/>
            <person name="Cheung J."/>
            <person name="David K."/>
            <person name="Warren B."/>
            <person name="Marsh K."/>
            <person name="Snowden K."/>
            <person name="Lin-Wang K."/>
            <person name="Brian L."/>
            <person name="Martinez-Sanchez M."/>
            <person name="Wang M."/>
            <person name="Ileperuma N."/>
            <person name="Macnee N."/>
            <person name="Campin R."/>
            <person name="Mcatee P."/>
            <person name="Drummond R."/>
            <person name="Espley R."/>
            <person name="Ireland H."/>
            <person name="Wu R."/>
            <person name="Atkinson R."/>
            <person name="Karunairetnam S."/>
            <person name="Bulley S."/>
            <person name="Chunkath S."/>
            <person name="Hanley Z."/>
            <person name="Storey R."/>
            <person name="Thrimawithana A."/>
            <person name="Thomson S."/>
            <person name="David C."/>
            <person name="Testolin R."/>
        </authorList>
    </citation>
    <scope>NUCLEOTIDE SEQUENCE [LARGE SCALE GENOMIC DNA]</scope>
    <source>
        <strain evidence="5">cv. Red5</strain>
        <tissue evidence="4">Young leaf</tissue>
    </source>
</reference>
<proteinExistence type="inferred from homology"/>
<reference evidence="5" key="2">
    <citation type="journal article" date="2018" name="BMC Genomics">
        <title>A manually annotated Actinidia chinensis var. chinensis (kiwifruit) genome highlights the challenges associated with draft genomes and gene prediction in plants.</title>
        <authorList>
            <person name="Pilkington S.M."/>
            <person name="Crowhurst R."/>
            <person name="Hilario E."/>
            <person name="Nardozza S."/>
            <person name="Fraser L."/>
            <person name="Peng Y."/>
            <person name="Gunaseelan K."/>
            <person name="Simpson R."/>
            <person name="Tahir J."/>
            <person name="Deroles S.C."/>
            <person name="Templeton K."/>
            <person name="Luo Z."/>
            <person name="Davy M."/>
            <person name="Cheng C."/>
            <person name="McNeilage M."/>
            <person name="Scaglione D."/>
            <person name="Liu Y."/>
            <person name="Zhang Q."/>
            <person name="Datson P."/>
            <person name="De Silva N."/>
            <person name="Gardiner S.E."/>
            <person name="Bassett H."/>
            <person name="Chagne D."/>
            <person name="McCallum J."/>
            <person name="Dzierzon H."/>
            <person name="Deng C."/>
            <person name="Wang Y.Y."/>
            <person name="Barron L."/>
            <person name="Manako K."/>
            <person name="Bowen J."/>
            <person name="Foster T.M."/>
            <person name="Erridge Z.A."/>
            <person name="Tiffin H."/>
            <person name="Waite C.N."/>
            <person name="Davies K.M."/>
            <person name="Grierson E.P."/>
            <person name="Laing W.A."/>
            <person name="Kirk R."/>
            <person name="Chen X."/>
            <person name="Wood M."/>
            <person name="Montefiori M."/>
            <person name="Brummell D.A."/>
            <person name="Schwinn K.E."/>
            <person name="Catanach A."/>
            <person name="Fullerton C."/>
            <person name="Li D."/>
            <person name="Meiyalaghan S."/>
            <person name="Nieuwenhuizen N."/>
            <person name="Read N."/>
            <person name="Prakash R."/>
            <person name="Hunter D."/>
            <person name="Zhang H."/>
            <person name="McKenzie M."/>
            <person name="Knabel M."/>
            <person name="Harris A."/>
            <person name="Allan A.C."/>
            <person name="Gleave A."/>
            <person name="Chen A."/>
            <person name="Janssen B.J."/>
            <person name="Plunkett B."/>
            <person name="Ampomah-Dwamena C."/>
            <person name="Voogd C."/>
            <person name="Leif D."/>
            <person name="Lafferty D."/>
            <person name="Souleyre E.J.F."/>
            <person name="Varkonyi-Gasic E."/>
            <person name="Gambi F."/>
            <person name="Hanley J."/>
            <person name="Yao J.L."/>
            <person name="Cheung J."/>
            <person name="David K.M."/>
            <person name="Warren B."/>
            <person name="Marsh K."/>
            <person name="Snowden K.C."/>
            <person name="Lin-Wang K."/>
            <person name="Brian L."/>
            <person name="Martinez-Sanchez M."/>
            <person name="Wang M."/>
            <person name="Ileperuma N."/>
            <person name="Macnee N."/>
            <person name="Campin R."/>
            <person name="McAtee P."/>
            <person name="Drummond R.S.M."/>
            <person name="Espley R.V."/>
            <person name="Ireland H.S."/>
            <person name="Wu R."/>
            <person name="Atkinson R.G."/>
            <person name="Karunairetnam S."/>
            <person name="Bulley S."/>
            <person name="Chunkath S."/>
            <person name="Hanley Z."/>
            <person name="Storey R."/>
            <person name="Thrimawithana A.H."/>
            <person name="Thomson S."/>
            <person name="David C."/>
            <person name="Testolin R."/>
            <person name="Huang H."/>
            <person name="Hellens R.P."/>
            <person name="Schaffer R.J."/>
        </authorList>
    </citation>
    <scope>NUCLEOTIDE SEQUENCE [LARGE SCALE GENOMIC DNA]</scope>
    <source>
        <strain evidence="5">cv. Red5</strain>
    </source>
</reference>
<dbReference type="InterPro" id="IPR005202">
    <property type="entry name" value="TF_GRAS"/>
</dbReference>
<dbReference type="PANTHER" id="PTHR31636">
    <property type="entry name" value="OSJNBA0084A10.13 PROTEIN-RELATED"/>
    <property type="match status" value="1"/>
</dbReference>
<feature type="region of interest" description="Leucine repeat II (LRII)" evidence="3">
    <location>
        <begin position="280"/>
        <end position="312"/>
    </location>
</feature>
<keyword evidence="2" id="KW-0804">Transcription</keyword>
<organism evidence="4 5">
    <name type="scientific">Actinidia chinensis var. chinensis</name>
    <name type="common">Chinese soft-hair kiwi</name>
    <dbReference type="NCBI Taxonomy" id="1590841"/>
    <lineage>
        <taxon>Eukaryota</taxon>
        <taxon>Viridiplantae</taxon>
        <taxon>Streptophyta</taxon>
        <taxon>Embryophyta</taxon>
        <taxon>Tracheophyta</taxon>
        <taxon>Spermatophyta</taxon>
        <taxon>Magnoliopsida</taxon>
        <taxon>eudicotyledons</taxon>
        <taxon>Gunneridae</taxon>
        <taxon>Pentapetalae</taxon>
        <taxon>asterids</taxon>
        <taxon>Ericales</taxon>
        <taxon>Actinidiaceae</taxon>
        <taxon>Actinidia</taxon>
    </lineage>
</organism>
<dbReference type="Proteomes" id="UP000241394">
    <property type="component" value="Chromosome LG8"/>
</dbReference>
<dbReference type="Pfam" id="PF03514">
    <property type="entry name" value="GRAS"/>
    <property type="match status" value="1"/>
</dbReference>
<dbReference type="OMA" id="MALEWRG"/>